<dbReference type="EMBL" id="JBHRWW010000008">
    <property type="protein sequence ID" value="MFC3689253.1"/>
    <property type="molecule type" value="Genomic_DNA"/>
</dbReference>
<sequence>MTERTMRRSRRLGRSRRRPGDARDTGSSVVELIGLTPLVVVLTLGTVQVGLWMHERQLVTAAAQEAAHAAAAADLTPAQATSLGESAAGRLLGDSDAVQLGAVTVVRGSDVATATVTAVGLSMVPGVDLKVTGVASSSVERFVGAP</sequence>
<feature type="compositionally biased region" description="Basic residues" evidence="1">
    <location>
        <begin position="7"/>
        <end position="17"/>
    </location>
</feature>
<feature type="domain" description="TadE-like" evidence="2">
    <location>
        <begin position="26"/>
        <end position="67"/>
    </location>
</feature>
<dbReference type="Proteomes" id="UP001595685">
    <property type="component" value="Unassembled WGS sequence"/>
</dbReference>
<accession>A0ABV7WHA2</accession>
<evidence type="ECO:0000313" key="3">
    <source>
        <dbReference type="EMBL" id="MFC3689253.1"/>
    </source>
</evidence>
<evidence type="ECO:0000313" key="4">
    <source>
        <dbReference type="Proteomes" id="UP001595685"/>
    </source>
</evidence>
<dbReference type="InterPro" id="IPR012495">
    <property type="entry name" value="TadE-like_dom"/>
</dbReference>
<gene>
    <name evidence="3" type="ORF">ACFOLH_12965</name>
</gene>
<keyword evidence="4" id="KW-1185">Reference proteome</keyword>
<evidence type="ECO:0000259" key="2">
    <source>
        <dbReference type="Pfam" id="PF07811"/>
    </source>
</evidence>
<name>A0ABV7WHA2_9MICO</name>
<dbReference type="RefSeq" id="WP_340288525.1">
    <property type="nucleotide sequence ID" value="NZ_JBBEOI010000002.1"/>
</dbReference>
<evidence type="ECO:0000256" key="1">
    <source>
        <dbReference type="SAM" id="MobiDB-lite"/>
    </source>
</evidence>
<feature type="region of interest" description="Disordered" evidence="1">
    <location>
        <begin position="1"/>
        <end position="26"/>
    </location>
</feature>
<protein>
    <submittedName>
        <fullName evidence="3">TadE family protein</fullName>
    </submittedName>
</protein>
<comment type="caution">
    <text evidence="3">The sequence shown here is derived from an EMBL/GenBank/DDBJ whole genome shotgun (WGS) entry which is preliminary data.</text>
</comment>
<proteinExistence type="predicted"/>
<organism evidence="3 4">
    <name type="scientific">Aquipuribacter hungaricus</name>
    <dbReference type="NCBI Taxonomy" id="545624"/>
    <lineage>
        <taxon>Bacteria</taxon>
        <taxon>Bacillati</taxon>
        <taxon>Actinomycetota</taxon>
        <taxon>Actinomycetes</taxon>
        <taxon>Micrococcales</taxon>
        <taxon>Intrasporangiaceae</taxon>
        <taxon>Aquipuribacter</taxon>
    </lineage>
</organism>
<reference evidence="4" key="1">
    <citation type="journal article" date="2019" name="Int. J. Syst. Evol. Microbiol.">
        <title>The Global Catalogue of Microorganisms (GCM) 10K type strain sequencing project: providing services to taxonomists for standard genome sequencing and annotation.</title>
        <authorList>
            <consortium name="The Broad Institute Genomics Platform"/>
            <consortium name="The Broad Institute Genome Sequencing Center for Infectious Disease"/>
            <person name="Wu L."/>
            <person name="Ma J."/>
        </authorList>
    </citation>
    <scope>NUCLEOTIDE SEQUENCE [LARGE SCALE GENOMIC DNA]</scope>
    <source>
        <strain evidence="4">NCAIM B.02333</strain>
    </source>
</reference>
<dbReference type="Pfam" id="PF07811">
    <property type="entry name" value="TadE"/>
    <property type="match status" value="1"/>
</dbReference>